<keyword evidence="6 10" id="KW-1133">Transmembrane helix</keyword>
<evidence type="ECO:0000256" key="1">
    <source>
        <dbReference type="ARBA" id="ARBA00004651"/>
    </source>
</evidence>
<keyword evidence="3 10" id="KW-0716">Sensory transduction</keyword>
<keyword evidence="7 10" id="KW-0472">Membrane</keyword>
<dbReference type="GO" id="GO:0004984">
    <property type="term" value="F:olfactory receptor activity"/>
    <property type="evidence" value="ECO:0007669"/>
    <property type="project" value="InterPro"/>
</dbReference>
<reference evidence="11" key="1">
    <citation type="submission" date="2024-04" db="EMBL/GenBank/DDBJ databases">
        <authorList>
            <consortium name="Molecular Ecology Group"/>
        </authorList>
    </citation>
    <scope>NUCLEOTIDE SEQUENCE</scope>
</reference>
<feature type="transmembrane region" description="Helical" evidence="10">
    <location>
        <begin position="43"/>
        <end position="62"/>
    </location>
</feature>
<name>A0AAV2NQ61_9HYME</name>
<evidence type="ECO:0000256" key="3">
    <source>
        <dbReference type="ARBA" id="ARBA00022606"/>
    </source>
</evidence>
<feature type="transmembrane region" description="Helical" evidence="10">
    <location>
        <begin position="74"/>
        <end position="94"/>
    </location>
</feature>
<proteinExistence type="inferred from homology"/>
<dbReference type="PANTHER" id="PTHR21137:SF35">
    <property type="entry name" value="ODORANT RECEPTOR 19A-RELATED"/>
    <property type="match status" value="1"/>
</dbReference>
<feature type="transmembrane region" description="Helical" evidence="10">
    <location>
        <begin position="394"/>
        <end position="417"/>
    </location>
</feature>
<evidence type="ECO:0000256" key="2">
    <source>
        <dbReference type="ARBA" id="ARBA00022475"/>
    </source>
</evidence>
<evidence type="ECO:0000256" key="4">
    <source>
        <dbReference type="ARBA" id="ARBA00022692"/>
    </source>
</evidence>
<dbReference type="GO" id="GO:0007165">
    <property type="term" value="P:signal transduction"/>
    <property type="evidence" value="ECO:0007669"/>
    <property type="project" value="UniProtKB-KW"/>
</dbReference>
<dbReference type="GO" id="GO:0005886">
    <property type="term" value="C:plasma membrane"/>
    <property type="evidence" value="ECO:0007669"/>
    <property type="project" value="UniProtKB-SubCell"/>
</dbReference>
<keyword evidence="8 10" id="KW-0675">Receptor</keyword>
<evidence type="ECO:0000256" key="5">
    <source>
        <dbReference type="ARBA" id="ARBA00022725"/>
    </source>
</evidence>
<dbReference type="GO" id="GO:0005549">
    <property type="term" value="F:odorant binding"/>
    <property type="evidence" value="ECO:0007669"/>
    <property type="project" value="InterPro"/>
</dbReference>
<comment type="subcellular location">
    <subcellularLocation>
        <location evidence="1 10">Cell membrane</location>
        <topology evidence="1 10">Multi-pass membrane protein</topology>
    </subcellularLocation>
</comment>
<gene>
    <name evidence="11" type="ORF">LPLAT_LOCUS7904</name>
</gene>
<organism evidence="11 12">
    <name type="scientific">Lasius platythorax</name>
    <dbReference type="NCBI Taxonomy" id="488582"/>
    <lineage>
        <taxon>Eukaryota</taxon>
        <taxon>Metazoa</taxon>
        <taxon>Ecdysozoa</taxon>
        <taxon>Arthropoda</taxon>
        <taxon>Hexapoda</taxon>
        <taxon>Insecta</taxon>
        <taxon>Pterygota</taxon>
        <taxon>Neoptera</taxon>
        <taxon>Endopterygota</taxon>
        <taxon>Hymenoptera</taxon>
        <taxon>Apocrita</taxon>
        <taxon>Aculeata</taxon>
        <taxon>Formicoidea</taxon>
        <taxon>Formicidae</taxon>
        <taxon>Formicinae</taxon>
        <taxon>Lasius</taxon>
        <taxon>Lasius</taxon>
    </lineage>
</organism>
<feature type="transmembrane region" description="Helical" evidence="10">
    <location>
        <begin position="177"/>
        <end position="199"/>
    </location>
</feature>
<keyword evidence="9 10" id="KW-0807">Transducer</keyword>
<keyword evidence="2" id="KW-1003">Cell membrane</keyword>
<dbReference type="Proteomes" id="UP001497644">
    <property type="component" value="Chromosome 3"/>
</dbReference>
<evidence type="ECO:0000256" key="9">
    <source>
        <dbReference type="ARBA" id="ARBA00023224"/>
    </source>
</evidence>
<evidence type="ECO:0000313" key="11">
    <source>
        <dbReference type="EMBL" id="CAL1682005.1"/>
    </source>
</evidence>
<keyword evidence="12" id="KW-1185">Reference proteome</keyword>
<evidence type="ECO:0000313" key="12">
    <source>
        <dbReference type="Proteomes" id="UP001497644"/>
    </source>
</evidence>
<evidence type="ECO:0000256" key="7">
    <source>
        <dbReference type="ARBA" id="ARBA00023136"/>
    </source>
</evidence>
<evidence type="ECO:0000256" key="8">
    <source>
        <dbReference type="ARBA" id="ARBA00023170"/>
    </source>
</evidence>
<accession>A0AAV2NQ61</accession>
<dbReference type="EMBL" id="OZ034826">
    <property type="protein sequence ID" value="CAL1682005.1"/>
    <property type="molecule type" value="Genomic_DNA"/>
</dbReference>
<feature type="transmembrane region" description="Helical" evidence="10">
    <location>
        <begin position="137"/>
        <end position="157"/>
    </location>
</feature>
<feature type="transmembrane region" description="Helical" evidence="10">
    <location>
        <begin position="328"/>
        <end position="346"/>
    </location>
</feature>
<comment type="similarity">
    <text evidence="10">Belongs to the insect chemoreceptor superfamily. Heteromeric odorant receptor channel (TC 1.A.69) family.</text>
</comment>
<keyword evidence="5 10" id="KW-0552">Olfaction</keyword>
<dbReference type="AlphaFoldDB" id="A0AAV2NQ61"/>
<evidence type="ECO:0000256" key="10">
    <source>
        <dbReference type="RuleBase" id="RU351113"/>
    </source>
</evidence>
<dbReference type="InterPro" id="IPR004117">
    <property type="entry name" value="7tm6_olfct_rcpt"/>
</dbReference>
<dbReference type="Pfam" id="PF02949">
    <property type="entry name" value="7tm_6"/>
    <property type="match status" value="1"/>
</dbReference>
<dbReference type="PANTHER" id="PTHR21137">
    <property type="entry name" value="ODORANT RECEPTOR"/>
    <property type="match status" value="1"/>
</dbReference>
<protein>
    <recommendedName>
        <fullName evidence="10">Odorant receptor</fullName>
    </recommendedName>
</protein>
<keyword evidence="4 10" id="KW-0812">Transmembrane</keyword>
<evidence type="ECO:0000256" key="6">
    <source>
        <dbReference type="ARBA" id="ARBA00022989"/>
    </source>
</evidence>
<feature type="transmembrane region" description="Helical" evidence="10">
    <location>
        <begin position="292"/>
        <end position="316"/>
    </location>
</feature>
<sequence>MSQRTANFLQQFRKLSALHITYLKYIGLWALDSDSSALSKCLYFVYNKFILIIMLVFMVTLLADICSNFDDLSIVTDDGCIFAGIVVVFFKVMIFQIRREQIVRLLHETIDGCDQLCKFPVGGEGEILNKYLLLCRVTFYGFSTLAFFLVIALLFLVPVEDGELPVRARYPFDTTKYPWHAIGFFVEACTVSVGLTAIIGMDSLHTNLCNLFLVQLGILSEHFKSCSSNGRRNGIDELDDLNTARCEMSSSTIEERNREKDNRDRGGFVERFRRSIRNHQRLLAIIGDFNKVFSAGMFVQMLSSTSMICLTGFQAALVMGQSSNTYKFSIYLAAAVSQLFYICWVGNEVMYQSASLTQSQWLSEWTDELSAKTGRLINLSMIFSKRTLNLKAGFFYVLSMETFIAILRGSYSFFALLSTMQSEGDQ</sequence>